<dbReference type="RefSeq" id="WP_064539349.1">
    <property type="nucleotide sequence ID" value="NZ_LWSU01000139.1"/>
</dbReference>
<keyword evidence="1" id="KW-1133">Transmembrane helix</keyword>
<dbReference type="AlphaFoldDB" id="A0A199P3S8"/>
<gene>
    <name evidence="2" type="ORF">A6R73_15890</name>
</gene>
<feature type="transmembrane region" description="Helical" evidence="1">
    <location>
        <begin position="6"/>
        <end position="22"/>
    </location>
</feature>
<evidence type="ECO:0000313" key="3">
    <source>
        <dbReference type="Proteomes" id="UP000093858"/>
    </source>
</evidence>
<keyword evidence="1" id="KW-0472">Membrane</keyword>
<accession>A0A199P3S8</accession>
<dbReference type="Proteomes" id="UP000093858">
    <property type="component" value="Unassembled WGS sequence"/>
</dbReference>
<organism evidence="2 3">
    <name type="scientific">Xanthomonas graminis pv. poae</name>
    <dbReference type="NCBI Taxonomy" id="227946"/>
    <lineage>
        <taxon>Bacteria</taxon>
        <taxon>Pseudomonadati</taxon>
        <taxon>Pseudomonadota</taxon>
        <taxon>Gammaproteobacteria</taxon>
        <taxon>Lysobacterales</taxon>
        <taxon>Lysobacteraceae</taxon>
        <taxon>Xanthomonas</taxon>
        <taxon>Xanthomonas translucens group</taxon>
        <taxon>Xanthomonas graminis</taxon>
    </lineage>
</organism>
<reference evidence="2 3" key="1">
    <citation type="submission" date="2016-04" db="EMBL/GenBank/DDBJ databases">
        <title>Xanthomonas translucens phylogeny.</title>
        <authorList>
            <person name="Langlois P."/>
        </authorList>
    </citation>
    <scope>NUCLEOTIDE SEQUENCE [LARGE SCALE GENOMIC DNA]</scope>
    <source>
        <strain evidence="2 3">B99</strain>
    </source>
</reference>
<evidence type="ECO:0000313" key="2">
    <source>
        <dbReference type="EMBL" id="OAX55660.1"/>
    </source>
</evidence>
<sequence length="140" mass="15165">MLEFIGTVAVCAAGLWLARYLWSFWRFRQSINAVETLASAVKAKADFVAAEAGADAAEKTYFIAICLKSLADSLSYGKLANPLIAGTQLEVLEGMIGSPDDVAFYMSKSVDSITEIRLGLVRARESFVLLHRAMGSKPIV</sequence>
<evidence type="ECO:0000256" key="1">
    <source>
        <dbReference type="SAM" id="Phobius"/>
    </source>
</evidence>
<name>A0A199P3S8_9XANT</name>
<comment type="caution">
    <text evidence="2">The sequence shown here is derived from an EMBL/GenBank/DDBJ whole genome shotgun (WGS) entry which is preliminary data.</text>
</comment>
<proteinExistence type="predicted"/>
<dbReference type="EMBL" id="LWSU01000139">
    <property type="protein sequence ID" value="OAX55660.1"/>
    <property type="molecule type" value="Genomic_DNA"/>
</dbReference>
<protein>
    <submittedName>
        <fullName evidence="2">Uncharacterized protein</fullName>
    </submittedName>
</protein>
<keyword evidence="1" id="KW-0812">Transmembrane</keyword>